<evidence type="ECO:0000313" key="2">
    <source>
        <dbReference type="EMBL" id="SEK78798.1"/>
    </source>
</evidence>
<keyword evidence="1" id="KW-0812">Transmembrane</keyword>
<dbReference type="EMBL" id="FOAB01000002">
    <property type="protein sequence ID" value="SEK78798.1"/>
    <property type="molecule type" value="Genomic_DNA"/>
</dbReference>
<keyword evidence="1" id="KW-1133">Transmembrane helix</keyword>
<feature type="transmembrane region" description="Helical" evidence="1">
    <location>
        <begin position="12"/>
        <end position="32"/>
    </location>
</feature>
<sequence length="159" mass="17966">MESVICKQERALKARILTTIVLVVSIAGLFLTSEPLQVRVLFLIGALLVFGFSVSYKINKNFINQKLFSVFGIVLFEINLELEFPNYVSVYSGSFSVSNEWGAVSGIGTKERHEKFAVRFFTDNRKVTVYKTNKYKNAFSIANSLSELLDVEIYDATKL</sequence>
<dbReference type="Proteomes" id="UP000198521">
    <property type="component" value="Unassembled WGS sequence"/>
</dbReference>
<dbReference type="RefSeq" id="WP_091406491.1">
    <property type="nucleotide sequence ID" value="NZ_FOAB01000002.1"/>
</dbReference>
<keyword evidence="1" id="KW-0472">Membrane</keyword>
<name>A0A1H7JW05_AQUAM</name>
<proteinExistence type="predicted"/>
<accession>A0A1H7JW05</accession>
<reference evidence="2 3" key="1">
    <citation type="submission" date="2016-10" db="EMBL/GenBank/DDBJ databases">
        <authorList>
            <person name="de Groot N.N."/>
        </authorList>
    </citation>
    <scope>NUCLEOTIDE SEQUENCE [LARGE SCALE GENOMIC DNA]</scope>
    <source>
        <strain evidence="2 3">DSM 25232</strain>
    </source>
</reference>
<dbReference type="STRING" id="1038014.SAMN04487910_1121"/>
<evidence type="ECO:0000256" key="1">
    <source>
        <dbReference type="SAM" id="Phobius"/>
    </source>
</evidence>
<keyword evidence="3" id="KW-1185">Reference proteome</keyword>
<protein>
    <submittedName>
        <fullName evidence="2">Uncharacterized protein</fullName>
    </submittedName>
</protein>
<feature type="transmembrane region" description="Helical" evidence="1">
    <location>
        <begin position="38"/>
        <end position="56"/>
    </location>
</feature>
<organism evidence="2 3">
    <name type="scientific">Aquimarina amphilecti</name>
    <dbReference type="NCBI Taxonomy" id="1038014"/>
    <lineage>
        <taxon>Bacteria</taxon>
        <taxon>Pseudomonadati</taxon>
        <taxon>Bacteroidota</taxon>
        <taxon>Flavobacteriia</taxon>
        <taxon>Flavobacteriales</taxon>
        <taxon>Flavobacteriaceae</taxon>
        <taxon>Aquimarina</taxon>
    </lineage>
</organism>
<dbReference type="AlphaFoldDB" id="A0A1H7JW05"/>
<dbReference type="OrthoDB" id="1161417at2"/>
<evidence type="ECO:0000313" key="3">
    <source>
        <dbReference type="Proteomes" id="UP000198521"/>
    </source>
</evidence>
<gene>
    <name evidence="2" type="ORF">SAMN04487910_1121</name>
</gene>